<dbReference type="InterPro" id="IPR038483">
    <property type="entry name" value="YcfL-like_sf"/>
</dbReference>
<gene>
    <name evidence="3" type="ordered locus">AM1_3928</name>
</gene>
<name>B0C893_ACAM1</name>
<protein>
    <submittedName>
        <fullName evidence="3">Uncharacterized protein</fullName>
    </submittedName>
</protein>
<dbReference type="OrthoDB" id="582593at2"/>
<proteinExistence type="predicted"/>
<sequence length="191" mass="20280">MLTSSRRWLTRLLIGSVMTSTALVATLPGHTQSAGDVIQIGGSASEQSRFQNYWQRLMNLNSPPETEESADSATSSFEESDVDPQVLAKQLSKNLRVSNLRLAPIIRLNGSSEVQGTLTNGNKKSVTVSSVNFEVVDGTGKLVQTGSAVPAPSTLSAGQSVTFKAQLLTVPASSNYKVRLTKPAFNIQGGV</sequence>
<dbReference type="NCBIfam" id="NF038353">
    <property type="entry name" value="FxLYD_dom"/>
    <property type="match status" value="1"/>
</dbReference>
<keyword evidence="2" id="KW-0732">Signal</keyword>
<evidence type="ECO:0000256" key="1">
    <source>
        <dbReference type="SAM" id="MobiDB-lite"/>
    </source>
</evidence>
<accession>B0C893</accession>
<feature type="chain" id="PRO_5002746688" evidence="2">
    <location>
        <begin position="25"/>
        <end position="191"/>
    </location>
</feature>
<evidence type="ECO:0000313" key="4">
    <source>
        <dbReference type="Proteomes" id="UP000000268"/>
    </source>
</evidence>
<dbReference type="RefSeq" id="WP_012164271.1">
    <property type="nucleotide sequence ID" value="NC_009925.1"/>
</dbReference>
<dbReference type="Gene3D" id="2.60.40.3230">
    <property type="match status" value="1"/>
</dbReference>
<dbReference type="InterPro" id="IPR047676">
    <property type="entry name" value="FxLYD_dom"/>
</dbReference>
<feature type="region of interest" description="Disordered" evidence="1">
    <location>
        <begin position="61"/>
        <end position="81"/>
    </location>
</feature>
<reference evidence="3 4" key="1">
    <citation type="journal article" date="2008" name="Proc. Natl. Acad. Sci. U.S.A.">
        <title>Niche adaptation and genome expansion in the chlorophyll d-producing cyanobacterium Acaryochloris marina.</title>
        <authorList>
            <person name="Swingley W.D."/>
            <person name="Chen M."/>
            <person name="Cheung P.C."/>
            <person name="Conrad A.L."/>
            <person name="Dejesa L.C."/>
            <person name="Hao J."/>
            <person name="Honchak B.M."/>
            <person name="Karbach L.E."/>
            <person name="Kurdoglu A."/>
            <person name="Lahiri S."/>
            <person name="Mastrian S.D."/>
            <person name="Miyashita H."/>
            <person name="Page L."/>
            <person name="Ramakrishna P."/>
            <person name="Satoh S."/>
            <person name="Sattley W.M."/>
            <person name="Shimada Y."/>
            <person name="Taylor H.L."/>
            <person name="Tomo T."/>
            <person name="Tsuchiya T."/>
            <person name="Wang Z.T."/>
            <person name="Raymond J."/>
            <person name="Mimuro M."/>
            <person name="Blankenship R.E."/>
            <person name="Touchman J.W."/>
        </authorList>
    </citation>
    <scope>NUCLEOTIDE SEQUENCE [LARGE SCALE GENOMIC DNA]</scope>
    <source>
        <strain evidence="4">MBIC 11017</strain>
    </source>
</reference>
<evidence type="ECO:0000313" key="3">
    <source>
        <dbReference type="EMBL" id="ABW28913.1"/>
    </source>
</evidence>
<organism evidence="3 4">
    <name type="scientific">Acaryochloris marina (strain MBIC 11017)</name>
    <dbReference type="NCBI Taxonomy" id="329726"/>
    <lineage>
        <taxon>Bacteria</taxon>
        <taxon>Bacillati</taxon>
        <taxon>Cyanobacteriota</taxon>
        <taxon>Cyanophyceae</taxon>
        <taxon>Acaryochloridales</taxon>
        <taxon>Acaryochloridaceae</taxon>
        <taxon>Acaryochloris</taxon>
    </lineage>
</organism>
<dbReference type="Proteomes" id="UP000000268">
    <property type="component" value="Chromosome"/>
</dbReference>
<evidence type="ECO:0000256" key="2">
    <source>
        <dbReference type="SAM" id="SignalP"/>
    </source>
</evidence>
<dbReference type="KEGG" id="amr:AM1_3928"/>
<dbReference type="AlphaFoldDB" id="B0C893"/>
<dbReference type="eggNOG" id="ENOG5032SZ0">
    <property type="taxonomic scope" value="Bacteria"/>
</dbReference>
<dbReference type="EMBL" id="CP000828">
    <property type="protein sequence ID" value="ABW28913.1"/>
    <property type="molecule type" value="Genomic_DNA"/>
</dbReference>
<feature type="signal peptide" evidence="2">
    <location>
        <begin position="1"/>
        <end position="24"/>
    </location>
</feature>
<keyword evidence="4" id="KW-1185">Reference proteome</keyword>
<dbReference type="HOGENOM" id="CLU_1418766_0_0_3"/>